<dbReference type="AlphaFoldDB" id="A0A540VFW9"/>
<comment type="caution">
    <text evidence="9">The sequence shown here is derived from an EMBL/GenBank/DDBJ whole genome shotgun (WGS) entry which is preliminary data.</text>
</comment>
<sequence length="634" mass="68299">MSLRRARLSLLAILLLAFALRVWRLGAQELRGDEAFGYFFSLPSPVAIVEATLELEEPHPVASYVLAHYWLGMAGHSEFALRFLSTWFGTVAVALMAALGRRLALPAGTLLGATALLAISPYAIWHSQDARMYSMSLALTLAVTVAAVAWLRQPRWGRAIACVILGLLALHTHYFNAFVLVALNLYALLATWPWAHHRRRLLGWAGIQAGILAGTGPWLWAARHILAGYHGNGDSPPLPDLLRRSFSVFAVGEAGTPPAALGQQWLWAGLSLFLVLLGGVTLLRAWSAREERWRGWLLLLYLAVPLAAIAWSSRGRPIFNERYLVAAAPPFYLLLAAGLAGVTRLGAGRGSWPRLAAGLLAVLMVGGMVAGLYRYHTEPAYGKTRGWRLLAAALERFSAAMPPAAVRIVQNYPDPTLWYYYRGPVEHLVLPPAAHDRAGAQALVEILVEADVRRVLLPIQSAANWDPDGIAEAALQEAYSPVVRREIGNWPLVVYVRPPALTPLAVALDRGLTLAGFSAEPMALPPGGLLAVHLAWQRSAGAALQGSEKVSVQLLDGSGRLVAQDDRPLPTDALRADGAVVAAYGILIPDDLPSGSYTLIAGVYDPAVSGAPRLLTRDGEDRVALATVVVLPAE</sequence>
<dbReference type="OrthoDB" id="7672306at2"/>
<organism evidence="9 10">
    <name type="scientific">Litorilinea aerophila</name>
    <dbReference type="NCBI Taxonomy" id="1204385"/>
    <lineage>
        <taxon>Bacteria</taxon>
        <taxon>Bacillati</taxon>
        <taxon>Chloroflexota</taxon>
        <taxon>Caldilineae</taxon>
        <taxon>Caldilineales</taxon>
        <taxon>Caldilineaceae</taxon>
        <taxon>Litorilinea</taxon>
    </lineage>
</organism>
<evidence type="ECO:0000256" key="5">
    <source>
        <dbReference type="ARBA" id="ARBA00022692"/>
    </source>
</evidence>
<keyword evidence="3" id="KW-0328">Glycosyltransferase</keyword>
<evidence type="ECO:0000256" key="6">
    <source>
        <dbReference type="ARBA" id="ARBA00022989"/>
    </source>
</evidence>
<accession>A0A540VFW9</accession>
<evidence type="ECO:0000256" key="8">
    <source>
        <dbReference type="SAM" id="Phobius"/>
    </source>
</evidence>
<evidence type="ECO:0000256" key="7">
    <source>
        <dbReference type="ARBA" id="ARBA00023136"/>
    </source>
</evidence>
<evidence type="ECO:0000256" key="1">
    <source>
        <dbReference type="ARBA" id="ARBA00004651"/>
    </source>
</evidence>
<feature type="transmembrane region" description="Helical" evidence="8">
    <location>
        <begin position="323"/>
        <end position="343"/>
    </location>
</feature>
<feature type="transmembrane region" description="Helical" evidence="8">
    <location>
        <begin position="107"/>
        <end position="125"/>
    </location>
</feature>
<dbReference type="Proteomes" id="UP000317371">
    <property type="component" value="Unassembled WGS sequence"/>
</dbReference>
<evidence type="ECO:0000313" key="9">
    <source>
        <dbReference type="EMBL" id="TQE95659.1"/>
    </source>
</evidence>
<reference evidence="9 10" key="1">
    <citation type="submission" date="2019-06" db="EMBL/GenBank/DDBJ databases">
        <title>Genome sequence of Litorilinea aerophila BAA-2444.</title>
        <authorList>
            <person name="Maclea K.S."/>
            <person name="Maurais E.G."/>
            <person name="Iannazzi L.C."/>
        </authorList>
    </citation>
    <scope>NUCLEOTIDE SEQUENCE [LARGE SCALE GENOMIC DNA]</scope>
    <source>
        <strain evidence="9 10">ATCC BAA-2444</strain>
    </source>
</reference>
<dbReference type="RefSeq" id="WP_141610194.1">
    <property type="nucleotide sequence ID" value="NZ_VIGC02000012.1"/>
</dbReference>
<feature type="transmembrane region" description="Helical" evidence="8">
    <location>
        <begin position="201"/>
        <end position="221"/>
    </location>
</feature>
<feature type="transmembrane region" description="Helical" evidence="8">
    <location>
        <begin position="293"/>
        <end position="311"/>
    </location>
</feature>
<keyword evidence="4" id="KW-0808">Transferase</keyword>
<feature type="transmembrane region" description="Helical" evidence="8">
    <location>
        <begin position="265"/>
        <end position="287"/>
    </location>
</feature>
<feature type="transmembrane region" description="Helical" evidence="8">
    <location>
        <begin position="355"/>
        <end position="375"/>
    </location>
</feature>
<dbReference type="EMBL" id="VIGC01000012">
    <property type="protein sequence ID" value="TQE95659.1"/>
    <property type="molecule type" value="Genomic_DNA"/>
</dbReference>
<keyword evidence="7 8" id="KW-0472">Membrane</keyword>
<feature type="transmembrane region" description="Helical" evidence="8">
    <location>
        <begin position="79"/>
        <end position="100"/>
    </location>
</feature>
<evidence type="ECO:0000313" key="10">
    <source>
        <dbReference type="Proteomes" id="UP000317371"/>
    </source>
</evidence>
<feature type="transmembrane region" description="Helical" evidence="8">
    <location>
        <begin position="163"/>
        <end position="189"/>
    </location>
</feature>
<protein>
    <submittedName>
        <fullName evidence="9">Uncharacterized protein</fullName>
    </submittedName>
</protein>
<dbReference type="InParanoid" id="A0A540VFW9"/>
<keyword evidence="5 8" id="KW-0812">Transmembrane</keyword>
<feature type="transmembrane region" description="Helical" evidence="8">
    <location>
        <begin position="131"/>
        <end position="151"/>
    </location>
</feature>
<evidence type="ECO:0000256" key="4">
    <source>
        <dbReference type="ARBA" id="ARBA00022679"/>
    </source>
</evidence>
<dbReference type="PANTHER" id="PTHR33908:SF11">
    <property type="entry name" value="MEMBRANE PROTEIN"/>
    <property type="match status" value="1"/>
</dbReference>
<evidence type="ECO:0000256" key="3">
    <source>
        <dbReference type="ARBA" id="ARBA00022676"/>
    </source>
</evidence>
<keyword evidence="2" id="KW-1003">Cell membrane</keyword>
<dbReference type="GO" id="GO:0009103">
    <property type="term" value="P:lipopolysaccharide biosynthetic process"/>
    <property type="evidence" value="ECO:0007669"/>
    <property type="project" value="UniProtKB-ARBA"/>
</dbReference>
<comment type="subcellular location">
    <subcellularLocation>
        <location evidence="1">Cell membrane</location>
        <topology evidence="1">Multi-pass membrane protein</topology>
    </subcellularLocation>
</comment>
<dbReference type="InterPro" id="IPR050297">
    <property type="entry name" value="LipidA_mod_glycosyltrf_83"/>
</dbReference>
<proteinExistence type="predicted"/>
<keyword evidence="10" id="KW-1185">Reference proteome</keyword>
<keyword evidence="6 8" id="KW-1133">Transmembrane helix</keyword>
<dbReference type="PANTHER" id="PTHR33908">
    <property type="entry name" value="MANNOSYLTRANSFERASE YKCB-RELATED"/>
    <property type="match status" value="1"/>
</dbReference>
<dbReference type="GO" id="GO:0005886">
    <property type="term" value="C:plasma membrane"/>
    <property type="evidence" value="ECO:0007669"/>
    <property type="project" value="UniProtKB-SubCell"/>
</dbReference>
<gene>
    <name evidence="9" type="ORF">FKZ61_11075</name>
</gene>
<evidence type="ECO:0000256" key="2">
    <source>
        <dbReference type="ARBA" id="ARBA00022475"/>
    </source>
</evidence>
<dbReference type="GO" id="GO:0016763">
    <property type="term" value="F:pentosyltransferase activity"/>
    <property type="evidence" value="ECO:0007669"/>
    <property type="project" value="TreeGrafter"/>
</dbReference>
<name>A0A540VFW9_9CHLR</name>